<keyword evidence="3" id="KW-1185">Reference proteome</keyword>
<dbReference type="AlphaFoldDB" id="A0A2T6ZAV3"/>
<dbReference type="EMBL" id="NESQ01000497">
    <property type="protein sequence ID" value="PUU72603.1"/>
    <property type="molecule type" value="Genomic_DNA"/>
</dbReference>
<evidence type="ECO:0000313" key="2">
    <source>
        <dbReference type="EMBL" id="PUU72603.1"/>
    </source>
</evidence>
<reference evidence="2 3" key="1">
    <citation type="submission" date="2017-04" db="EMBL/GenBank/DDBJ databases">
        <title>Draft genome sequence of Tuber borchii Vittad., a whitish edible truffle.</title>
        <authorList>
            <consortium name="DOE Joint Genome Institute"/>
            <person name="Murat C."/>
            <person name="Kuo A."/>
            <person name="Barry K.W."/>
            <person name="Clum A."/>
            <person name="Dockter R.B."/>
            <person name="Fauchery L."/>
            <person name="Iotti M."/>
            <person name="Kohler A."/>
            <person name="Labutti K."/>
            <person name="Lindquist E.A."/>
            <person name="Lipzen A."/>
            <person name="Ohm R.A."/>
            <person name="Wang M."/>
            <person name="Grigoriev I.V."/>
            <person name="Zambonelli A."/>
            <person name="Martin F.M."/>
        </authorList>
    </citation>
    <scope>NUCLEOTIDE SEQUENCE [LARGE SCALE GENOMIC DNA]</scope>
    <source>
        <strain evidence="2 3">Tbo3840</strain>
    </source>
</reference>
<accession>A0A2T6ZAV3</accession>
<dbReference type="OrthoDB" id="10413021at2759"/>
<feature type="region of interest" description="Disordered" evidence="1">
    <location>
        <begin position="82"/>
        <end position="107"/>
    </location>
</feature>
<proteinExistence type="predicted"/>
<organism evidence="2 3">
    <name type="scientific">Tuber borchii</name>
    <name type="common">White truffle</name>
    <dbReference type="NCBI Taxonomy" id="42251"/>
    <lineage>
        <taxon>Eukaryota</taxon>
        <taxon>Fungi</taxon>
        <taxon>Dikarya</taxon>
        <taxon>Ascomycota</taxon>
        <taxon>Pezizomycotina</taxon>
        <taxon>Pezizomycetes</taxon>
        <taxon>Pezizales</taxon>
        <taxon>Tuberaceae</taxon>
        <taxon>Tuber</taxon>
    </lineage>
</organism>
<comment type="caution">
    <text evidence="2">The sequence shown here is derived from an EMBL/GenBank/DDBJ whole genome shotgun (WGS) entry which is preliminary data.</text>
</comment>
<protein>
    <submittedName>
        <fullName evidence="2">Uncharacterized protein</fullName>
    </submittedName>
</protein>
<sequence length="197" mass="22212">MVKGDATPARELRTIIDSLSKGLQQMIIEKEIEQETHKQFREKVLKTSKVKTGDRRRLTKARVIDTEEVLRLREAREAADAIKAAKGAGKQKRQKKSTTEGMERPVTPTKKKKVVIIEEDGEFYSTGSSIGALGQEDGWYSEGEGDLEGDRQGFDGIVIKDEGREEVRRASRIAEMVANIDRVFAEHGRSFRPRVAR</sequence>
<dbReference type="Proteomes" id="UP000244722">
    <property type="component" value="Unassembled WGS sequence"/>
</dbReference>
<gene>
    <name evidence="2" type="ORF">B9Z19DRAFT_1137153</name>
</gene>
<evidence type="ECO:0000256" key="1">
    <source>
        <dbReference type="SAM" id="MobiDB-lite"/>
    </source>
</evidence>
<evidence type="ECO:0000313" key="3">
    <source>
        <dbReference type="Proteomes" id="UP000244722"/>
    </source>
</evidence>
<name>A0A2T6ZAV3_TUBBO</name>